<evidence type="ECO:0000256" key="1">
    <source>
        <dbReference type="SAM" id="SignalP"/>
    </source>
</evidence>
<keyword evidence="1" id="KW-0732">Signal</keyword>
<name>A0A2M3ZSH4_9DIPT</name>
<dbReference type="AlphaFoldDB" id="A0A2M3ZSH4"/>
<protein>
    <submittedName>
        <fullName evidence="2">Putative secreted peptide</fullName>
    </submittedName>
</protein>
<feature type="signal peptide" evidence="1">
    <location>
        <begin position="1"/>
        <end position="17"/>
    </location>
</feature>
<evidence type="ECO:0000313" key="2">
    <source>
        <dbReference type="EMBL" id="MBW31445.1"/>
    </source>
</evidence>
<accession>A0A2M3ZSH4</accession>
<reference evidence="2" key="1">
    <citation type="submission" date="2018-01" db="EMBL/GenBank/DDBJ databases">
        <title>An insight into the sialome of Amazonian anophelines.</title>
        <authorList>
            <person name="Ribeiro J.M."/>
            <person name="Scarpassa V."/>
            <person name="Calvo E."/>
        </authorList>
    </citation>
    <scope>NUCLEOTIDE SEQUENCE</scope>
    <source>
        <tissue evidence="2">Salivary glands</tissue>
    </source>
</reference>
<feature type="chain" id="PRO_5014901912" evidence="1">
    <location>
        <begin position="18"/>
        <end position="98"/>
    </location>
</feature>
<dbReference type="EMBL" id="GGFM01010694">
    <property type="protein sequence ID" value="MBW31445.1"/>
    <property type="molecule type" value="Transcribed_RNA"/>
</dbReference>
<sequence length="98" mass="10959">MLVLVGTAVVGIRVASASTEVAAHITNRTRGRLPVTPLCGHLTGTITTKAELLYQWLLDENVVHFSPIQHIQRFIATGREDLSRWAFAYPGWCFLSYF</sequence>
<organism evidence="2">
    <name type="scientific">Anopheles braziliensis</name>
    <dbReference type="NCBI Taxonomy" id="58242"/>
    <lineage>
        <taxon>Eukaryota</taxon>
        <taxon>Metazoa</taxon>
        <taxon>Ecdysozoa</taxon>
        <taxon>Arthropoda</taxon>
        <taxon>Hexapoda</taxon>
        <taxon>Insecta</taxon>
        <taxon>Pterygota</taxon>
        <taxon>Neoptera</taxon>
        <taxon>Endopterygota</taxon>
        <taxon>Diptera</taxon>
        <taxon>Nematocera</taxon>
        <taxon>Culicoidea</taxon>
        <taxon>Culicidae</taxon>
        <taxon>Anophelinae</taxon>
        <taxon>Anopheles</taxon>
    </lineage>
</organism>
<proteinExistence type="predicted"/>